<dbReference type="AlphaFoldDB" id="A0A1C3X4M7"/>
<keyword evidence="1" id="KW-0812">Transmembrane</keyword>
<dbReference type="RefSeq" id="WP_091961404.1">
    <property type="nucleotide sequence ID" value="NZ_FMAI01000012.1"/>
</dbReference>
<feature type="transmembrane region" description="Helical" evidence="1">
    <location>
        <begin position="80"/>
        <end position="102"/>
    </location>
</feature>
<keyword evidence="3" id="KW-1185">Reference proteome</keyword>
<protein>
    <recommendedName>
        <fullName evidence="4">DMSO/TMAO reductase YedYZ, heme-binding membrane subunit</fullName>
    </recommendedName>
</protein>
<feature type="transmembrane region" description="Helical" evidence="1">
    <location>
        <begin position="147"/>
        <end position="167"/>
    </location>
</feature>
<reference evidence="3" key="1">
    <citation type="submission" date="2016-08" db="EMBL/GenBank/DDBJ databases">
        <authorList>
            <person name="Varghese N."/>
            <person name="Submissions Spin"/>
        </authorList>
    </citation>
    <scope>NUCLEOTIDE SEQUENCE [LARGE SCALE GENOMIC DNA]</scope>
    <source>
        <strain evidence="3">ERR11</strain>
    </source>
</reference>
<dbReference type="EMBL" id="FMAI01000012">
    <property type="protein sequence ID" value="SCB47232.1"/>
    <property type="molecule type" value="Genomic_DNA"/>
</dbReference>
<name>A0A1C3X4M7_9BRAD</name>
<feature type="transmembrane region" description="Helical" evidence="1">
    <location>
        <begin position="12"/>
        <end position="30"/>
    </location>
</feature>
<sequence length="206" mass="23100">MPQHQSWFEGWRLLAALTLSLILLSLWIASMRQFEVEGVRMVIRFTARSSLLLFCLAFSAAALARLWPNAWTRWQRRNRRYLGLSFAASHAIHAVAIVVFAWMDPASFAEATSAVSYIFGGIGYGFIIAMSATSFDRTAARIGSRAWRTLHLVGGYYLWLQLMVSFGKRVPAMPLYAAFLVPLLIVMSLRMIAMARHPRGQTVAAG</sequence>
<evidence type="ECO:0000256" key="1">
    <source>
        <dbReference type="SAM" id="Phobius"/>
    </source>
</evidence>
<organism evidence="2 3">
    <name type="scientific">Bradyrhizobium shewense</name>
    <dbReference type="NCBI Taxonomy" id="1761772"/>
    <lineage>
        <taxon>Bacteria</taxon>
        <taxon>Pseudomonadati</taxon>
        <taxon>Pseudomonadota</taxon>
        <taxon>Alphaproteobacteria</taxon>
        <taxon>Hyphomicrobiales</taxon>
        <taxon>Nitrobacteraceae</taxon>
        <taxon>Bradyrhizobium</taxon>
    </lineage>
</organism>
<feature type="transmembrane region" description="Helical" evidence="1">
    <location>
        <begin position="114"/>
        <end position="135"/>
    </location>
</feature>
<gene>
    <name evidence="2" type="ORF">GA0061098_101277</name>
</gene>
<keyword evidence="1" id="KW-1133">Transmembrane helix</keyword>
<accession>A0A1C3X4M7</accession>
<feature type="transmembrane region" description="Helical" evidence="1">
    <location>
        <begin position="50"/>
        <end position="68"/>
    </location>
</feature>
<evidence type="ECO:0000313" key="3">
    <source>
        <dbReference type="Proteomes" id="UP000199184"/>
    </source>
</evidence>
<dbReference type="Proteomes" id="UP000199184">
    <property type="component" value="Unassembled WGS sequence"/>
</dbReference>
<evidence type="ECO:0008006" key="4">
    <source>
        <dbReference type="Google" id="ProtNLM"/>
    </source>
</evidence>
<feature type="transmembrane region" description="Helical" evidence="1">
    <location>
        <begin position="173"/>
        <end position="193"/>
    </location>
</feature>
<keyword evidence="1" id="KW-0472">Membrane</keyword>
<evidence type="ECO:0000313" key="2">
    <source>
        <dbReference type="EMBL" id="SCB47232.1"/>
    </source>
</evidence>
<proteinExistence type="predicted"/>